<feature type="compositionally biased region" description="Basic and acidic residues" evidence="1">
    <location>
        <begin position="501"/>
        <end position="539"/>
    </location>
</feature>
<dbReference type="EMBL" id="BRXX01000177">
    <property type="protein sequence ID" value="GMH95966.1"/>
    <property type="molecule type" value="Genomic_DNA"/>
</dbReference>
<feature type="region of interest" description="Disordered" evidence="1">
    <location>
        <begin position="190"/>
        <end position="300"/>
    </location>
</feature>
<feature type="compositionally biased region" description="Acidic residues" evidence="1">
    <location>
        <begin position="443"/>
        <end position="453"/>
    </location>
</feature>
<proteinExistence type="predicted"/>
<sequence>MSNSSPSLDFENKNISRFRIPASTSPKATANPSQTSDPNRGESDPNGNNVNNNNNNNNNNSYSRSSRRRRRANSTKTKPPTTNNSSTNTDNNNDADVEDSTICDSSVASHNSLFPHLLSRLSFAINELYYHCEATVEADQLGYVDRVKEVLLRGGQDFSQLHQRILVQNEHEEPTQVPKLHKGGLSWEVRKTNASKEQSSVIRSSIERMERDAKEQREAKAETDTDAESSAPVAPIPPEKILPSDNAWSKRLKFSPPEVENKAKGLNSTGSPFLKPAESPPSPPANDDTEDEEKAGSLSITGKSIVINTVYVDNNGNQITSPEGGTPRAPIPLSPNNDSEYPETDNETKDAIESVWKEAEQWVDNITMAEEAAWREIDLKSSRSLPPTPLSVNTNPEMLQSDVEQSPLNYNDDSSSATGLTPQAKKKKDSPQRNRNESWYSSSEDEDEDEDEDSGAKIKPKPSVRTPQTSYNLTPLSMGSASSTASSSRFNTPSYATSHYSLHDKLSSPDRRRPSPAETEARLKERTEKAALRRKEREDAAKLKLAKAAERIEKARNSVELKSQEAAASLNEKMKQAEEQAERHRLSIVKKAESENMKVEEISFINALTEKDFEEQLSQKLLETNSRINAARERRRAAQQKKSSTNESRRVKSSKVMSKRELEREQQQQERWQKLQAKIKAVSERRAARMKELEDIKKAKEDKMEEAKKKRGELEDEVVKRSAEKEQRRFRADARRSSDFDESSPSKSDGERASLEALDELVTVQGPPSRPRQKTVSAEGDEDIFGSAGVPAPNQPANPTSMKLLSMLDVDSEKLSREEKKKRRKRLGSVRKKLREDMDLCEGVGGDGGEKISAAVSNLSAAVNALPQPADGISVDAASVQGLENEVLRLGKALSNEKETDGLKSAVAVLVQCYKAVSGLTGRLVFDRTLGVTVSVISRLVSEKKAAGIAILGVPDGPTAVIDGAVKCLCNEWIGTEEGREGSNGDAVMLVEVLLKAEAEEPFVAAAAARKADLIRYLVLTPLCEIMSCVLRSFKLPSSREGLITNVLLPLIETLGEGDGGEEGVVSLASFWRVEAERSDLKDLMLEKVGGGLISLVASVLPDTSNPNSSATNANGIPISVLSLRCLCRCAAMDVKRFQVLCRGEVASGWEGGGGFLEFNYVCGVVLSAPLNSGDIEECLRWCIVLMGYYVINNPVNQQRLHWGGDPLLGKLSSLPFQYFCDSKKKEILFPTLVLACFQNETNKKAVEEDLNPELLACFLRDKMSCIEQGDKVSEEWAKAVECSKRVPQELWRSAADFFT</sequence>
<feature type="compositionally biased region" description="Basic and acidic residues" evidence="1">
    <location>
        <begin position="717"/>
        <end position="739"/>
    </location>
</feature>
<feature type="region of interest" description="Disordered" evidence="1">
    <location>
        <begin position="314"/>
        <end position="350"/>
    </location>
</feature>
<feature type="compositionally biased region" description="Basic and acidic residues" evidence="1">
    <location>
        <begin position="658"/>
        <end position="673"/>
    </location>
</feature>
<keyword evidence="3" id="KW-1185">Reference proteome</keyword>
<name>A0A9W7BR85_9STRA</name>
<feature type="compositionally biased region" description="Polar residues" evidence="1">
    <location>
        <begin position="22"/>
        <end position="38"/>
    </location>
</feature>
<reference evidence="3" key="1">
    <citation type="journal article" date="2023" name="Commun. Biol.">
        <title>Genome analysis of Parmales, the sister group of diatoms, reveals the evolutionary specialization of diatoms from phago-mixotrophs to photoautotrophs.</title>
        <authorList>
            <person name="Ban H."/>
            <person name="Sato S."/>
            <person name="Yoshikawa S."/>
            <person name="Yamada K."/>
            <person name="Nakamura Y."/>
            <person name="Ichinomiya M."/>
            <person name="Sato N."/>
            <person name="Blanc-Mathieu R."/>
            <person name="Endo H."/>
            <person name="Kuwata A."/>
            <person name="Ogata H."/>
        </authorList>
    </citation>
    <scope>NUCLEOTIDE SEQUENCE [LARGE SCALE GENOMIC DNA]</scope>
    <source>
        <strain evidence="3">NIES 3699</strain>
    </source>
</reference>
<dbReference type="PANTHER" id="PTHR31434:SF2">
    <property type="entry name" value="S PHASE CYCLIN A-ASSOCIATED PROTEIN IN THE ENDOPLASMIC RETICULUM"/>
    <property type="match status" value="1"/>
</dbReference>
<organism evidence="2 3">
    <name type="scientific">Triparma verrucosa</name>
    <dbReference type="NCBI Taxonomy" id="1606542"/>
    <lineage>
        <taxon>Eukaryota</taxon>
        <taxon>Sar</taxon>
        <taxon>Stramenopiles</taxon>
        <taxon>Ochrophyta</taxon>
        <taxon>Bolidophyceae</taxon>
        <taxon>Parmales</taxon>
        <taxon>Triparmaceae</taxon>
        <taxon>Triparma</taxon>
    </lineage>
</organism>
<feature type="compositionally biased region" description="Basic and acidic residues" evidence="1">
    <location>
        <begin position="681"/>
        <end position="708"/>
    </location>
</feature>
<feature type="compositionally biased region" description="Polar residues" evidence="1">
    <location>
        <begin position="314"/>
        <end position="323"/>
    </location>
</feature>
<feature type="compositionally biased region" description="Basic and acidic residues" evidence="1">
    <location>
        <begin position="205"/>
        <end position="223"/>
    </location>
</feature>
<feature type="region of interest" description="Disordered" evidence="1">
    <location>
        <begin position="378"/>
        <end position="539"/>
    </location>
</feature>
<feature type="compositionally biased region" description="Polar residues" evidence="1">
    <location>
        <begin position="489"/>
        <end position="500"/>
    </location>
</feature>
<protein>
    <recommendedName>
        <fullName evidence="4">S phase cyclin A-associated protein in the endoplasmic reticulum N-terminal domain-containing protein</fullName>
    </recommendedName>
</protein>
<dbReference type="Proteomes" id="UP001165160">
    <property type="component" value="Unassembled WGS sequence"/>
</dbReference>
<feature type="compositionally biased region" description="Low complexity" evidence="1">
    <location>
        <begin position="46"/>
        <end position="64"/>
    </location>
</feature>
<evidence type="ECO:0000256" key="1">
    <source>
        <dbReference type="SAM" id="MobiDB-lite"/>
    </source>
</evidence>
<feature type="region of interest" description="Disordered" evidence="1">
    <location>
        <begin position="1"/>
        <end position="97"/>
    </location>
</feature>
<gene>
    <name evidence="2" type="ORF">TrVE_jg10988</name>
</gene>
<evidence type="ECO:0000313" key="2">
    <source>
        <dbReference type="EMBL" id="GMH95966.1"/>
    </source>
</evidence>
<evidence type="ECO:0000313" key="3">
    <source>
        <dbReference type="Proteomes" id="UP001165160"/>
    </source>
</evidence>
<accession>A0A9W7BR85</accession>
<comment type="caution">
    <text evidence="2">The sequence shown here is derived from an EMBL/GenBank/DDBJ whole genome shotgun (WGS) entry which is preliminary data.</text>
</comment>
<feature type="compositionally biased region" description="Polar residues" evidence="1">
    <location>
        <begin position="382"/>
        <end position="421"/>
    </location>
</feature>
<feature type="region of interest" description="Disordered" evidence="1">
    <location>
        <begin position="623"/>
        <end position="801"/>
    </location>
</feature>
<feature type="compositionally biased region" description="Low complexity" evidence="1">
    <location>
        <begin position="74"/>
        <end position="92"/>
    </location>
</feature>
<evidence type="ECO:0008006" key="4">
    <source>
        <dbReference type="Google" id="ProtNLM"/>
    </source>
</evidence>
<dbReference type="PANTHER" id="PTHR31434">
    <property type="entry name" value="S PHASE CYCLIN A-ASSOCIATED PROTEIN IN THE ENDOPLASMIC RETICULUM"/>
    <property type="match status" value="1"/>
</dbReference>
<feature type="compositionally biased region" description="Polar residues" evidence="1">
    <location>
        <begin position="465"/>
        <end position="479"/>
    </location>
</feature>